<accession>A0AAD9NA13</accession>
<feature type="region of interest" description="Disordered" evidence="6">
    <location>
        <begin position="192"/>
        <end position="212"/>
    </location>
</feature>
<evidence type="ECO:0000256" key="4">
    <source>
        <dbReference type="ARBA" id="ARBA00023242"/>
    </source>
</evidence>
<dbReference type="GO" id="GO:0000785">
    <property type="term" value="C:chromatin"/>
    <property type="evidence" value="ECO:0007669"/>
    <property type="project" value="TreeGrafter"/>
</dbReference>
<comment type="subcellular location">
    <subcellularLocation>
        <location evidence="5">Nucleus</location>
    </subcellularLocation>
</comment>
<proteinExistence type="predicted"/>
<dbReference type="PANTHER" id="PTHR11267:SF199">
    <property type="entry name" value="T-BOX PROTEIN 36-RELATED"/>
    <property type="match status" value="1"/>
</dbReference>
<keyword evidence="2 5" id="KW-0238">DNA-binding</keyword>
<keyword evidence="4 5" id="KW-0539">Nucleus</keyword>
<comment type="caution">
    <text evidence="8">The sequence shown here is derived from an EMBL/GenBank/DDBJ whole genome shotgun (WGS) entry which is preliminary data.</text>
</comment>
<evidence type="ECO:0000256" key="2">
    <source>
        <dbReference type="ARBA" id="ARBA00023125"/>
    </source>
</evidence>
<dbReference type="AlphaFoldDB" id="A0AAD9NA13"/>
<keyword evidence="9" id="KW-1185">Reference proteome</keyword>
<evidence type="ECO:0000256" key="3">
    <source>
        <dbReference type="ARBA" id="ARBA00023163"/>
    </source>
</evidence>
<evidence type="ECO:0000256" key="1">
    <source>
        <dbReference type="ARBA" id="ARBA00023015"/>
    </source>
</evidence>
<protein>
    <recommendedName>
        <fullName evidence="7">T-box domain-containing protein</fullName>
    </recommendedName>
</protein>
<dbReference type="GO" id="GO:0001708">
    <property type="term" value="P:cell fate specification"/>
    <property type="evidence" value="ECO:0007669"/>
    <property type="project" value="TreeGrafter"/>
</dbReference>
<keyword evidence="3" id="KW-0804">Transcription</keyword>
<evidence type="ECO:0000256" key="5">
    <source>
        <dbReference type="PROSITE-ProRule" id="PRU00201"/>
    </source>
</evidence>
<evidence type="ECO:0000259" key="7">
    <source>
        <dbReference type="PROSITE" id="PS50252"/>
    </source>
</evidence>
<dbReference type="PROSITE" id="PS50252">
    <property type="entry name" value="TBOX_3"/>
    <property type="match status" value="1"/>
</dbReference>
<feature type="domain" description="T-box" evidence="7">
    <location>
        <begin position="1"/>
        <end position="51"/>
    </location>
</feature>
<dbReference type="EMBL" id="JAODUP010000095">
    <property type="protein sequence ID" value="KAK2162607.1"/>
    <property type="molecule type" value="Genomic_DNA"/>
</dbReference>
<dbReference type="PRINTS" id="PR00937">
    <property type="entry name" value="TBOX"/>
</dbReference>
<evidence type="ECO:0000256" key="6">
    <source>
        <dbReference type="SAM" id="MobiDB-lite"/>
    </source>
</evidence>
<dbReference type="GO" id="GO:0005634">
    <property type="term" value="C:nucleus"/>
    <property type="evidence" value="ECO:0007669"/>
    <property type="project" value="UniProtKB-SubCell"/>
</dbReference>
<dbReference type="SUPFAM" id="SSF49417">
    <property type="entry name" value="p53-like transcription factors"/>
    <property type="match status" value="1"/>
</dbReference>
<feature type="non-terminal residue" evidence="8">
    <location>
        <position position="1"/>
    </location>
</feature>
<dbReference type="PANTHER" id="PTHR11267">
    <property type="entry name" value="T-BOX PROTEIN-RELATED"/>
    <property type="match status" value="1"/>
</dbReference>
<organism evidence="8 9">
    <name type="scientific">Paralvinella palmiformis</name>
    <dbReference type="NCBI Taxonomy" id="53620"/>
    <lineage>
        <taxon>Eukaryota</taxon>
        <taxon>Metazoa</taxon>
        <taxon>Spiralia</taxon>
        <taxon>Lophotrochozoa</taxon>
        <taxon>Annelida</taxon>
        <taxon>Polychaeta</taxon>
        <taxon>Sedentaria</taxon>
        <taxon>Canalipalpata</taxon>
        <taxon>Terebellida</taxon>
        <taxon>Terebelliformia</taxon>
        <taxon>Alvinellidae</taxon>
        <taxon>Paralvinella</taxon>
    </lineage>
</organism>
<dbReference type="GO" id="GO:0045893">
    <property type="term" value="P:positive regulation of DNA-templated transcription"/>
    <property type="evidence" value="ECO:0007669"/>
    <property type="project" value="InterPro"/>
</dbReference>
<dbReference type="Proteomes" id="UP001208570">
    <property type="component" value="Unassembled WGS sequence"/>
</dbReference>
<dbReference type="InterPro" id="IPR036960">
    <property type="entry name" value="T-box_sf"/>
</dbReference>
<dbReference type="Pfam" id="PF00907">
    <property type="entry name" value="T-box"/>
    <property type="match status" value="1"/>
</dbReference>
<gene>
    <name evidence="8" type="ORF">LSH36_95g03061</name>
</gene>
<evidence type="ECO:0000313" key="8">
    <source>
        <dbReference type="EMBL" id="KAK2162607.1"/>
    </source>
</evidence>
<name>A0AAD9NA13_9ANNE</name>
<comment type="caution">
    <text evidence="5">Lacks conserved residue(s) required for the propagation of feature annotation.</text>
</comment>
<dbReference type="InterPro" id="IPR001699">
    <property type="entry name" value="TF_T-box"/>
</dbReference>
<dbReference type="Gene3D" id="2.60.40.820">
    <property type="entry name" value="Transcription factor, T-box"/>
    <property type="match status" value="1"/>
</dbReference>
<dbReference type="InterPro" id="IPR046360">
    <property type="entry name" value="T-box_DNA-bd"/>
</dbReference>
<dbReference type="InterPro" id="IPR008967">
    <property type="entry name" value="p53-like_TF_DNA-bd_sf"/>
</dbReference>
<evidence type="ECO:0000313" key="9">
    <source>
        <dbReference type="Proteomes" id="UP001208570"/>
    </source>
</evidence>
<sequence length="307" mass="33584">IVLNSMHRYQPRIHVIEVGGGAHEQKNLQTHSFPETQFIAVTAYQNTDVTDRTAYYLNGNVTDKHGGPYGSKSYDNQLYPGMTTASGASAIPSYNNSDIQGGFSGGYDVSGRCMQFQSYMEPQYYSENVSPGEAKPTMSWSTSAYQEDPEAIRKDGDVSNGLHPVISIMPLASSPDCVSQSSCKADLISPDRRTDQEFSWQRHSAEPANKKRRLENDVCPVTSAHGRVQVHSSPEQTVPDKQHVTEASPAQNLRGIYLPPTAPTYSSSSVIQNEAYSTNPYAIGGYPGFSHPVSKEQQCLPSVGSTY</sequence>
<reference evidence="8" key="1">
    <citation type="journal article" date="2023" name="Mol. Biol. Evol.">
        <title>Third-Generation Sequencing Reveals the Adaptive Role of the Epigenome in Three Deep-Sea Polychaetes.</title>
        <authorList>
            <person name="Perez M."/>
            <person name="Aroh O."/>
            <person name="Sun Y."/>
            <person name="Lan Y."/>
            <person name="Juniper S.K."/>
            <person name="Young C.R."/>
            <person name="Angers B."/>
            <person name="Qian P.Y."/>
        </authorList>
    </citation>
    <scope>NUCLEOTIDE SEQUENCE</scope>
    <source>
        <strain evidence="8">P08H-3</strain>
    </source>
</reference>
<dbReference type="GO" id="GO:0000978">
    <property type="term" value="F:RNA polymerase II cis-regulatory region sequence-specific DNA binding"/>
    <property type="evidence" value="ECO:0007669"/>
    <property type="project" value="InterPro"/>
</dbReference>
<dbReference type="GO" id="GO:0000981">
    <property type="term" value="F:DNA-binding transcription factor activity, RNA polymerase II-specific"/>
    <property type="evidence" value="ECO:0007669"/>
    <property type="project" value="TreeGrafter"/>
</dbReference>
<keyword evidence="1" id="KW-0805">Transcription regulation</keyword>
<feature type="region of interest" description="Disordered" evidence="6">
    <location>
        <begin position="231"/>
        <end position="259"/>
    </location>
</feature>